<comment type="similarity">
    <text evidence="2">Belongs to the YSP2 family.</text>
</comment>
<evidence type="ECO:0000256" key="3">
    <source>
        <dbReference type="ARBA" id="ARBA00022692"/>
    </source>
</evidence>
<dbReference type="InterPro" id="IPR051482">
    <property type="entry name" value="Cholesterol_transport"/>
</dbReference>
<dbReference type="InterPro" id="IPR031968">
    <property type="entry name" value="VASt"/>
</dbReference>
<sequence length="696" mass="76444">MRRIVESPDAIKPSFPPNNDPISPQLLATPDRDADELSLNSASGKRGKGWGRGSLNKSQKKRSTNSTGIAGALAASGLAMASTSGHLPVSTSQTFVQNARENTLNASVSSPSIPRTPSFQNMRRRQASNASSVQTGLGNADPDDSDYDSPDLDLNDDEIPVSGFAVASNKRNADFHDLFRSVPEGDYLIEDYGCALQREILIQGRLYISENHICFHANIFGWITDLIIPIYDIIAVEKKMTAFVIPNALQLTTRQNKYSFTSFLARDTTYDVIHNIWRLARPDVSSAGGGSTRASLEDVGGRPASERVRSASSNVAAPGSQKVTHCACGKNGEHYSEVASDTILPGTPEKVYTLMFASAFMKEFMREDQKLIDLQISDWEPASSDPKFLSRNMSYIKPLSGSLGPKQTKCELRDETVHFDFDDYVSTVTTTRTPDVPSGGVFAVKTRTCLTWAGNFATRVVVTTTVEWTGRSFIKSIIERSAIEGQKTYHADLEKHLKQYIAAHRSEFIPEGADESVLEPAAVAETAAPGTPSAGEALSPEDVRRKREQERSQRGLQWALDTFMGAYKVGKQSASGAIELLMDFWDNSSGTHILWILVFALLLSNVWTFLKMGKREEVGRRKAETRKLAEREQWIGDTVRILLQELRETPGSLPHVASSPTDSASSRKAEIAELLQSLDAIETRVARLKGTLDSLD</sequence>
<dbReference type="CDD" id="cd13220">
    <property type="entry name" value="PH-GRAM_GRAMDC"/>
    <property type="match status" value="1"/>
</dbReference>
<feature type="domain" description="VASt" evidence="8">
    <location>
        <begin position="334"/>
        <end position="505"/>
    </location>
</feature>
<dbReference type="GO" id="GO:0005789">
    <property type="term" value="C:endoplasmic reticulum membrane"/>
    <property type="evidence" value="ECO:0007669"/>
    <property type="project" value="TreeGrafter"/>
</dbReference>
<dbReference type="PROSITE" id="PS51778">
    <property type="entry name" value="VAST"/>
    <property type="match status" value="1"/>
</dbReference>
<dbReference type="Pfam" id="PF16016">
    <property type="entry name" value="VASt"/>
    <property type="match status" value="1"/>
</dbReference>
<dbReference type="GO" id="GO:0120015">
    <property type="term" value="F:sterol transfer activity"/>
    <property type="evidence" value="ECO:0007669"/>
    <property type="project" value="TreeGrafter"/>
</dbReference>
<evidence type="ECO:0000256" key="7">
    <source>
        <dbReference type="SAM" id="Phobius"/>
    </source>
</evidence>
<keyword evidence="5 7" id="KW-0472">Membrane</keyword>
<dbReference type="AlphaFoldDB" id="A0A164UTQ9"/>
<organism evidence="9 10">
    <name type="scientific">Sistotremastrum niveocremeum HHB9708</name>
    <dbReference type="NCBI Taxonomy" id="1314777"/>
    <lineage>
        <taxon>Eukaryota</taxon>
        <taxon>Fungi</taxon>
        <taxon>Dikarya</taxon>
        <taxon>Basidiomycota</taxon>
        <taxon>Agaricomycotina</taxon>
        <taxon>Agaricomycetes</taxon>
        <taxon>Sistotremastrales</taxon>
        <taxon>Sistotremastraceae</taxon>
        <taxon>Sertulicium</taxon>
        <taxon>Sertulicium niveocremeum</taxon>
    </lineage>
</organism>
<keyword evidence="3 7" id="KW-0812">Transmembrane</keyword>
<dbReference type="GO" id="GO:0005886">
    <property type="term" value="C:plasma membrane"/>
    <property type="evidence" value="ECO:0007669"/>
    <property type="project" value="TreeGrafter"/>
</dbReference>
<evidence type="ECO:0000256" key="5">
    <source>
        <dbReference type="ARBA" id="ARBA00023136"/>
    </source>
</evidence>
<dbReference type="GO" id="GO:0032541">
    <property type="term" value="C:cortical endoplasmic reticulum"/>
    <property type="evidence" value="ECO:0007669"/>
    <property type="project" value="TreeGrafter"/>
</dbReference>
<dbReference type="PANTHER" id="PTHR23319">
    <property type="entry name" value="GRAM DOMAIN CONTAINING 1B, ISOFORM E"/>
    <property type="match status" value="1"/>
</dbReference>
<evidence type="ECO:0000313" key="10">
    <source>
        <dbReference type="Proteomes" id="UP000076722"/>
    </source>
</evidence>
<name>A0A164UTQ9_9AGAM</name>
<dbReference type="GO" id="GO:0032934">
    <property type="term" value="F:sterol binding"/>
    <property type="evidence" value="ECO:0007669"/>
    <property type="project" value="TreeGrafter"/>
</dbReference>
<dbReference type="Gene3D" id="2.30.29.30">
    <property type="entry name" value="Pleckstrin-homology domain (PH domain)/Phosphotyrosine-binding domain (PTB)"/>
    <property type="match status" value="1"/>
</dbReference>
<feature type="region of interest" description="Disordered" evidence="6">
    <location>
        <begin position="1"/>
        <end position="67"/>
    </location>
</feature>
<gene>
    <name evidence="9" type="ORF">SISNIDRAFT_411408</name>
</gene>
<evidence type="ECO:0000256" key="6">
    <source>
        <dbReference type="SAM" id="MobiDB-lite"/>
    </source>
</evidence>
<evidence type="ECO:0000256" key="4">
    <source>
        <dbReference type="ARBA" id="ARBA00022989"/>
    </source>
</evidence>
<evidence type="ECO:0000256" key="1">
    <source>
        <dbReference type="ARBA" id="ARBA00004167"/>
    </source>
</evidence>
<feature type="region of interest" description="Disordered" evidence="6">
    <location>
        <begin position="102"/>
        <end position="148"/>
    </location>
</feature>
<dbReference type="STRING" id="1314777.A0A164UTQ9"/>
<feature type="compositionally biased region" description="Polar residues" evidence="6">
    <location>
        <begin position="102"/>
        <end position="137"/>
    </location>
</feature>
<dbReference type="Pfam" id="PF02893">
    <property type="entry name" value="GRAM"/>
    <property type="match status" value="1"/>
</dbReference>
<keyword evidence="4 7" id="KW-1133">Transmembrane helix</keyword>
<evidence type="ECO:0000259" key="8">
    <source>
        <dbReference type="PROSITE" id="PS51778"/>
    </source>
</evidence>
<dbReference type="EMBL" id="KV419407">
    <property type="protein sequence ID" value="KZS93530.1"/>
    <property type="molecule type" value="Genomic_DNA"/>
</dbReference>
<dbReference type="SMART" id="SM00568">
    <property type="entry name" value="GRAM"/>
    <property type="match status" value="1"/>
</dbReference>
<dbReference type="PANTHER" id="PTHR23319:SF4">
    <property type="entry name" value="GRAM DOMAIN CONTAINING 1B, ISOFORM E"/>
    <property type="match status" value="1"/>
</dbReference>
<dbReference type="GO" id="GO:0005739">
    <property type="term" value="C:mitochondrion"/>
    <property type="evidence" value="ECO:0007669"/>
    <property type="project" value="TreeGrafter"/>
</dbReference>
<protein>
    <recommendedName>
        <fullName evidence="8">VASt domain-containing protein</fullName>
    </recommendedName>
</protein>
<proteinExistence type="inferred from homology"/>
<comment type="subcellular location">
    <subcellularLocation>
        <location evidence="1">Membrane</location>
        <topology evidence="1">Single-pass membrane protein</topology>
    </subcellularLocation>
</comment>
<dbReference type="GO" id="GO:0032366">
    <property type="term" value="P:intracellular sterol transport"/>
    <property type="evidence" value="ECO:0007669"/>
    <property type="project" value="TreeGrafter"/>
</dbReference>
<dbReference type="GO" id="GO:0140268">
    <property type="term" value="C:endoplasmic reticulum-plasma membrane contact site"/>
    <property type="evidence" value="ECO:0007669"/>
    <property type="project" value="TreeGrafter"/>
</dbReference>
<dbReference type="Proteomes" id="UP000076722">
    <property type="component" value="Unassembled WGS sequence"/>
</dbReference>
<accession>A0A164UTQ9</accession>
<dbReference type="InterPro" id="IPR011993">
    <property type="entry name" value="PH-like_dom_sf"/>
</dbReference>
<evidence type="ECO:0000256" key="2">
    <source>
        <dbReference type="ARBA" id="ARBA00006582"/>
    </source>
</evidence>
<evidence type="ECO:0000313" key="9">
    <source>
        <dbReference type="EMBL" id="KZS93530.1"/>
    </source>
</evidence>
<reference evidence="9 10" key="1">
    <citation type="journal article" date="2016" name="Mol. Biol. Evol.">
        <title>Comparative Genomics of Early-Diverging Mushroom-Forming Fungi Provides Insights into the Origins of Lignocellulose Decay Capabilities.</title>
        <authorList>
            <person name="Nagy L.G."/>
            <person name="Riley R."/>
            <person name="Tritt A."/>
            <person name="Adam C."/>
            <person name="Daum C."/>
            <person name="Floudas D."/>
            <person name="Sun H."/>
            <person name="Yadav J.S."/>
            <person name="Pangilinan J."/>
            <person name="Larsson K.H."/>
            <person name="Matsuura K."/>
            <person name="Barry K."/>
            <person name="Labutti K."/>
            <person name="Kuo R."/>
            <person name="Ohm R.A."/>
            <person name="Bhattacharya S.S."/>
            <person name="Shirouzu T."/>
            <person name="Yoshinaga Y."/>
            <person name="Martin F.M."/>
            <person name="Grigoriev I.V."/>
            <person name="Hibbett D.S."/>
        </authorList>
    </citation>
    <scope>NUCLEOTIDE SEQUENCE [LARGE SCALE GENOMIC DNA]</scope>
    <source>
        <strain evidence="9 10">HHB9708</strain>
    </source>
</reference>
<feature type="region of interest" description="Disordered" evidence="6">
    <location>
        <begin position="526"/>
        <end position="546"/>
    </location>
</feature>
<feature type="transmembrane region" description="Helical" evidence="7">
    <location>
        <begin position="592"/>
        <end position="610"/>
    </location>
</feature>
<dbReference type="InterPro" id="IPR004182">
    <property type="entry name" value="GRAM"/>
</dbReference>
<keyword evidence="10" id="KW-1185">Reference proteome</keyword>
<feature type="region of interest" description="Disordered" evidence="6">
    <location>
        <begin position="284"/>
        <end position="303"/>
    </location>
</feature>
<dbReference type="OrthoDB" id="2162691at2759"/>